<comment type="caution">
    <text evidence="2">The sequence shown here is derived from an EMBL/GenBank/DDBJ whole genome shotgun (WGS) entry which is preliminary data.</text>
</comment>
<reference evidence="2 3" key="1">
    <citation type="submission" date="2019-02" db="EMBL/GenBank/DDBJ databases">
        <title>Deep-cultivation of Planctomycetes and their phenomic and genomic characterization uncovers novel biology.</title>
        <authorList>
            <person name="Wiegand S."/>
            <person name="Jogler M."/>
            <person name="Boedeker C."/>
            <person name="Pinto D."/>
            <person name="Vollmers J."/>
            <person name="Rivas-Marin E."/>
            <person name="Kohn T."/>
            <person name="Peeters S.H."/>
            <person name="Heuer A."/>
            <person name="Rast P."/>
            <person name="Oberbeckmann S."/>
            <person name="Bunk B."/>
            <person name="Jeske O."/>
            <person name="Meyerdierks A."/>
            <person name="Storesund J.E."/>
            <person name="Kallscheuer N."/>
            <person name="Luecker S."/>
            <person name="Lage O.M."/>
            <person name="Pohl T."/>
            <person name="Merkel B.J."/>
            <person name="Hornburger P."/>
            <person name="Mueller R.-W."/>
            <person name="Bruemmer F."/>
            <person name="Labrenz M."/>
            <person name="Spormann A.M."/>
            <person name="Op Den Camp H."/>
            <person name="Overmann J."/>
            <person name="Amann R."/>
            <person name="Jetten M.S.M."/>
            <person name="Mascher T."/>
            <person name="Medema M.H."/>
            <person name="Devos D.P."/>
            <person name="Kaster A.-K."/>
            <person name="Ovreas L."/>
            <person name="Rohde M."/>
            <person name="Galperin M.Y."/>
            <person name="Jogler C."/>
        </authorList>
    </citation>
    <scope>NUCLEOTIDE SEQUENCE [LARGE SCALE GENOMIC DNA]</scope>
    <source>
        <strain evidence="2 3">Mal64</strain>
    </source>
</reference>
<evidence type="ECO:0000313" key="2">
    <source>
        <dbReference type="EMBL" id="TWT86589.1"/>
    </source>
</evidence>
<dbReference type="Proteomes" id="UP000315440">
    <property type="component" value="Unassembled WGS sequence"/>
</dbReference>
<evidence type="ECO:0000256" key="1">
    <source>
        <dbReference type="SAM" id="MobiDB-lite"/>
    </source>
</evidence>
<keyword evidence="3" id="KW-1185">Reference proteome</keyword>
<name>A0A5C5ZGQ2_9BACT</name>
<feature type="region of interest" description="Disordered" evidence="1">
    <location>
        <begin position="202"/>
        <end position="237"/>
    </location>
</feature>
<feature type="compositionally biased region" description="Acidic residues" evidence="1">
    <location>
        <begin position="202"/>
        <end position="221"/>
    </location>
</feature>
<evidence type="ECO:0000313" key="3">
    <source>
        <dbReference type="Proteomes" id="UP000315440"/>
    </source>
</evidence>
<feature type="region of interest" description="Disordered" evidence="1">
    <location>
        <begin position="335"/>
        <end position="358"/>
    </location>
</feature>
<gene>
    <name evidence="2" type="ORF">Mal64_34160</name>
</gene>
<organism evidence="2 3">
    <name type="scientific">Pseudobythopirellula maris</name>
    <dbReference type="NCBI Taxonomy" id="2527991"/>
    <lineage>
        <taxon>Bacteria</taxon>
        <taxon>Pseudomonadati</taxon>
        <taxon>Planctomycetota</taxon>
        <taxon>Planctomycetia</taxon>
        <taxon>Pirellulales</taxon>
        <taxon>Lacipirellulaceae</taxon>
        <taxon>Pseudobythopirellula</taxon>
    </lineage>
</organism>
<dbReference type="RefSeq" id="WP_146402486.1">
    <property type="nucleotide sequence ID" value="NZ_SJPQ01000004.1"/>
</dbReference>
<feature type="compositionally biased region" description="Polar residues" evidence="1">
    <location>
        <begin position="341"/>
        <end position="352"/>
    </location>
</feature>
<accession>A0A5C5ZGQ2</accession>
<dbReference type="EMBL" id="SJPQ01000004">
    <property type="protein sequence ID" value="TWT86589.1"/>
    <property type="molecule type" value="Genomic_DNA"/>
</dbReference>
<protein>
    <submittedName>
        <fullName evidence="2">Uncharacterized protein</fullName>
    </submittedName>
</protein>
<sequence>MPRSTPETRAALRYRRSAERAIEILAISEDEIPNPTQRSKSLADSLESLAQHAVDLGLPEPLRQQFRVASDEGDAAVAGANGDEEWYDLESLAYVDSISPCEVERHGLEDQTASITDERRLVVSLPWGERYLDHHSETRTPEEKEALREAVLHAIRIWLSDPRVRALPRSSSNMGLIPLEAEWIRSDLKRLETCIERYCEIDSEDLGPPDDHDIEPDESDEAMSQRAPLSQEELVEQQAHRQRLREQEWQQVEPEKRWDVRQLIERLWIRLNQGDLELIDCREDQRNDLAVVWEAVETSYWFLEFEESSGGDALINLNKGYPFFFEGVPEAVDRLCDGQAPSGQPATGPTQHQQRESKRLLDEAIEQDEEHDQATAEVILPEHRSRPVTKRRVACLIGKTNPDSGVKYLNKLIEDGEIKCIEVTRQSYIFDLRSDWFDEGICSELRQSS</sequence>
<proteinExistence type="predicted"/>
<dbReference type="AlphaFoldDB" id="A0A5C5ZGQ2"/>